<dbReference type="Gene3D" id="3.40.1230.10">
    <property type="entry name" value="MTH938-like"/>
    <property type="match status" value="1"/>
</dbReference>
<dbReference type="Proteomes" id="UP000199650">
    <property type="component" value="Unassembled WGS sequence"/>
</dbReference>
<organism evidence="1 2">
    <name type="scientific">Aliiroseovarius sediminilitoris</name>
    <dbReference type="NCBI Taxonomy" id="1173584"/>
    <lineage>
        <taxon>Bacteria</taxon>
        <taxon>Pseudomonadati</taxon>
        <taxon>Pseudomonadota</taxon>
        <taxon>Alphaproteobacteria</taxon>
        <taxon>Rhodobacterales</taxon>
        <taxon>Paracoccaceae</taxon>
        <taxon>Aliiroseovarius</taxon>
    </lineage>
</organism>
<dbReference type="Pfam" id="PF04430">
    <property type="entry name" value="DUF498"/>
    <property type="match status" value="1"/>
</dbReference>
<dbReference type="SUPFAM" id="SSF64076">
    <property type="entry name" value="MTH938-like"/>
    <property type="match status" value="1"/>
</dbReference>
<keyword evidence="2" id="KW-1185">Reference proteome</keyword>
<evidence type="ECO:0000313" key="2">
    <source>
        <dbReference type="Proteomes" id="UP000199650"/>
    </source>
</evidence>
<dbReference type="InterPro" id="IPR036748">
    <property type="entry name" value="MTH938-like_sf"/>
</dbReference>
<sequence>MQLHEVKYDSAQPVDGYGPGFFRVAGEVIQGAILVTEDMATNWDGPEDLAPLLALAGKIDVLFYGTGADPAHPPAALRNALEEAGIGVEAMASAPACRTYNVLISEARRIALAALPV</sequence>
<proteinExistence type="predicted"/>
<dbReference type="PANTHER" id="PTHR21192:SF2">
    <property type="entry name" value="NADH DEHYDROGENASE [UBIQUINONE] 1 ALPHA SUBCOMPLEX ASSEMBLY FACTOR 3"/>
    <property type="match status" value="1"/>
</dbReference>
<protein>
    <submittedName>
        <fullName evidence="1">Uncharacterized conserved protein, contains Mth938-like domain</fullName>
    </submittedName>
</protein>
<name>A0A1I0NII5_9RHOB</name>
<dbReference type="OrthoDB" id="7351393at2"/>
<dbReference type="InterPro" id="IPR007523">
    <property type="entry name" value="NDUFAF3/AAMDC"/>
</dbReference>
<dbReference type="STRING" id="1173584.SAMN05444851_0841"/>
<gene>
    <name evidence="1" type="ORF">SAMN05444851_0841</name>
</gene>
<accession>A0A1I0NII5</accession>
<dbReference type="PANTHER" id="PTHR21192">
    <property type="entry name" value="NUCLEAR PROTEIN E3-3"/>
    <property type="match status" value="1"/>
</dbReference>
<dbReference type="AlphaFoldDB" id="A0A1I0NII5"/>
<dbReference type="RefSeq" id="WP_091428555.1">
    <property type="nucleotide sequence ID" value="NZ_FOJB01000001.1"/>
</dbReference>
<dbReference type="EMBL" id="FOJB01000001">
    <property type="protein sequence ID" value="SEW00962.1"/>
    <property type="molecule type" value="Genomic_DNA"/>
</dbReference>
<dbReference type="CDD" id="cd00248">
    <property type="entry name" value="Mth938-like"/>
    <property type="match status" value="1"/>
</dbReference>
<reference evidence="1 2" key="1">
    <citation type="submission" date="2016-10" db="EMBL/GenBank/DDBJ databases">
        <authorList>
            <person name="de Groot N.N."/>
        </authorList>
    </citation>
    <scope>NUCLEOTIDE SEQUENCE [LARGE SCALE GENOMIC DNA]</scope>
    <source>
        <strain evidence="1 2">DSM 29439</strain>
    </source>
</reference>
<evidence type="ECO:0000313" key="1">
    <source>
        <dbReference type="EMBL" id="SEW00962.1"/>
    </source>
</evidence>